<evidence type="ECO:0000256" key="1">
    <source>
        <dbReference type="SAM" id="MobiDB-lite"/>
    </source>
</evidence>
<gene>
    <name evidence="2" type="ORF">M422DRAFT_53753</name>
</gene>
<dbReference type="HOGENOM" id="CLU_1205414_0_0_1"/>
<dbReference type="Proteomes" id="UP000054279">
    <property type="component" value="Unassembled WGS sequence"/>
</dbReference>
<reference evidence="2 3" key="1">
    <citation type="submission" date="2014-06" db="EMBL/GenBank/DDBJ databases">
        <title>Evolutionary Origins and Diversification of the Mycorrhizal Mutualists.</title>
        <authorList>
            <consortium name="DOE Joint Genome Institute"/>
            <consortium name="Mycorrhizal Genomics Consortium"/>
            <person name="Kohler A."/>
            <person name="Kuo A."/>
            <person name="Nagy L.G."/>
            <person name="Floudas D."/>
            <person name="Copeland A."/>
            <person name="Barry K.W."/>
            <person name="Cichocki N."/>
            <person name="Veneault-Fourrey C."/>
            <person name="LaButti K."/>
            <person name="Lindquist E.A."/>
            <person name="Lipzen A."/>
            <person name="Lundell T."/>
            <person name="Morin E."/>
            <person name="Murat C."/>
            <person name="Riley R."/>
            <person name="Ohm R."/>
            <person name="Sun H."/>
            <person name="Tunlid A."/>
            <person name="Henrissat B."/>
            <person name="Grigoriev I.V."/>
            <person name="Hibbett D.S."/>
            <person name="Martin F."/>
        </authorList>
    </citation>
    <scope>NUCLEOTIDE SEQUENCE [LARGE SCALE GENOMIC DNA]</scope>
    <source>
        <strain evidence="2 3">SS14</strain>
    </source>
</reference>
<dbReference type="EMBL" id="KN837262">
    <property type="protein sequence ID" value="KIJ30411.1"/>
    <property type="molecule type" value="Genomic_DNA"/>
</dbReference>
<name>A0A0C9UYG5_SPHS4</name>
<dbReference type="AlphaFoldDB" id="A0A0C9UYG5"/>
<sequence>MPLQSKPRNSPAGLKLKAACRKAAKENLKRQRNINTPQPSKDLCEHVGTKSVLAPQIGWHGENAGRYFEICKSCHVKKFLSSIPDEVQQARIDKARLLEAEAREAAKKTRVEIMQNINEQVKEFRQKLKVEAGLALKLGNSAAVPRTPSSPFLAPSTSSLREFTPPTPDSLVKRVLHETSIGKRKRDTEVIDLTGDDSDKERPAKKRHVEFRGSRKHIVNVDDFEVVIIE</sequence>
<feature type="region of interest" description="Disordered" evidence="1">
    <location>
        <begin position="23"/>
        <end position="42"/>
    </location>
</feature>
<evidence type="ECO:0000313" key="2">
    <source>
        <dbReference type="EMBL" id="KIJ30411.1"/>
    </source>
</evidence>
<accession>A0A0C9UYG5</accession>
<proteinExistence type="predicted"/>
<keyword evidence="3" id="KW-1185">Reference proteome</keyword>
<protein>
    <submittedName>
        <fullName evidence="2">Uncharacterized protein</fullName>
    </submittedName>
</protein>
<evidence type="ECO:0000313" key="3">
    <source>
        <dbReference type="Proteomes" id="UP000054279"/>
    </source>
</evidence>
<feature type="region of interest" description="Disordered" evidence="1">
    <location>
        <begin position="146"/>
        <end position="166"/>
    </location>
</feature>
<feature type="compositionally biased region" description="Polar residues" evidence="1">
    <location>
        <begin position="147"/>
        <end position="161"/>
    </location>
</feature>
<organism evidence="2 3">
    <name type="scientific">Sphaerobolus stellatus (strain SS14)</name>
    <dbReference type="NCBI Taxonomy" id="990650"/>
    <lineage>
        <taxon>Eukaryota</taxon>
        <taxon>Fungi</taxon>
        <taxon>Dikarya</taxon>
        <taxon>Basidiomycota</taxon>
        <taxon>Agaricomycotina</taxon>
        <taxon>Agaricomycetes</taxon>
        <taxon>Phallomycetidae</taxon>
        <taxon>Geastrales</taxon>
        <taxon>Sphaerobolaceae</taxon>
        <taxon>Sphaerobolus</taxon>
    </lineage>
</organism>